<dbReference type="Proteomes" id="UP000076761">
    <property type="component" value="Unassembled WGS sequence"/>
</dbReference>
<evidence type="ECO:0000256" key="1">
    <source>
        <dbReference type="SAM" id="Phobius"/>
    </source>
</evidence>
<name>A0A165ST74_9AGAM</name>
<dbReference type="EMBL" id="KV425570">
    <property type="protein sequence ID" value="KZT25639.1"/>
    <property type="molecule type" value="Genomic_DNA"/>
</dbReference>
<sequence length="76" mass="8465">MCFARDFDVLSILPTAFWSARGRLGTPVKTATSMLLLVYTRQDTRQDGIASTTSIFAVSFWALAPYFDIIRNRAGS</sequence>
<dbReference type="AlphaFoldDB" id="A0A165ST74"/>
<evidence type="ECO:0000313" key="3">
    <source>
        <dbReference type="Proteomes" id="UP000076761"/>
    </source>
</evidence>
<protein>
    <submittedName>
        <fullName evidence="2">Uncharacterized protein</fullName>
    </submittedName>
</protein>
<organism evidence="2 3">
    <name type="scientific">Neolentinus lepideus HHB14362 ss-1</name>
    <dbReference type="NCBI Taxonomy" id="1314782"/>
    <lineage>
        <taxon>Eukaryota</taxon>
        <taxon>Fungi</taxon>
        <taxon>Dikarya</taxon>
        <taxon>Basidiomycota</taxon>
        <taxon>Agaricomycotina</taxon>
        <taxon>Agaricomycetes</taxon>
        <taxon>Gloeophyllales</taxon>
        <taxon>Gloeophyllaceae</taxon>
        <taxon>Neolentinus</taxon>
    </lineage>
</organism>
<keyword evidence="3" id="KW-1185">Reference proteome</keyword>
<accession>A0A165ST74</accession>
<dbReference type="InParanoid" id="A0A165ST74"/>
<keyword evidence="1" id="KW-1133">Transmembrane helix</keyword>
<feature type="transmembrane region" description="Helical" evidence="1">
    <location>
        <begin position="49"/>
        <end position="67"/>
    </location>
</feature>
<proteinExistence type="predicted"/>
<reference evidence="2 3" key="1">
    <citation type="journal article" date="2016" name="Mol. Biol. Evol.">
        <title>Comparative Genomics of Early-Diverging Mushroom-Forming Fungi Provides Insights into the Origins of Lignocellulose Decay Capabilities.</title>
        <authorList>
            <person name="Nagy L.G."/>
            <person name="Riley R."/>
            <person name="Tritt A."/>
            <person name="Adam C."/>
            <person name="Daum C."/>
            <person name="Floudas D."/>
            <person name="Sun H."/>
            <person name="Yadav J.S."/>
            <person name="Pangilinan J."/>
            <person name="Larsson K.H."/>
            <person name="Matsuura K."/>
            <person name="Barry K."/>
            <person name="Labutti K."/>
            <person name="Kuo R."/>
            <person name="Ohm R.A."/>
            <person name="Bhattacharya S.S."/>
            <person name="Shirouzu T."/>
            <person name="Yoshinaga Y."/>
            <person name="Martin F.M."/>
            <person name="Grigoriev I.V."/>
            <person name="Hibbett D.S."/>
        </authorList>
    </citation>
    <scope>NUCLEOTIDE SEQUENCE [LARGE SCALE GENOMIC DNA]</scope>
    <source>
        <strain evidence="2 3">HHB14362 ss-1</strain>
    </source>
</reference>
<evidence type="ECO:0000313" key="2">
    <source>
        <dbReference type="EMBL" id="KZT25639.1"/>
    </source>
</evidence>
<keyword evidence="1" id="KW-0472">Membrane</keyword>
<gene>
    <name evidence="2" type="ORF">NEOLEDRAFT_1133103</name>
</gene>
<keyword evidence="1" id="KW-0812">Transmembrane</keyword>